<protein>
    <submittedName>
        <fullName evidence="2">A2M_recep domain-containing protein</fullName>
    </submittedName>
</protein>
<evidence type="ECO:0000259" key="1">
    <source>
        <dbReference type="Pfam" id="PF07677"/>
    </source>
</evidence>
<dbReference type="Pfam" id="PF07677">
    <property type="entry name" value="A2M_recep"/>
    <property type="match status" value="1"/>
</dbReference>
<dbReference type="GO" id="GO:0005576">
    <property type="term" value="C:extracellular region"/>
    <property type="evidence" value="ECO:0007669"/>
    <property type="project" value="InterPro"/>
</dbReference>
<dbReference type="STRING" id="60517.A0A0R3VXP1"/>
<name>A0A0R3VXP1_TAEAS</name>
<accession>A0A0R3VXP1</accession>
<organism evidence="2">
    <name type="scientific">Taenia asiatica</name>
    <name type="common">Asian tapeworm</name>
    <dbReference type="NCBI Taxonomy" id="60517"/>
    <lineage>
        <taxon>Eukaryota</taxon>
        <taxon>Metazoa</taxon>
        <taxon>Spiralia</taxon>
        <taxon>Lophotrochozoa</taxon>
        <taxon>Platyhelminthes</taxon>
        <taxon>Cestoda</taxon>
        <taxon>Eucestoda</taxon>
        <taxon>Cyclophyllidea</taxon>
        <taxon>Taeniidae</taxon>
        <taxon>Taenia</taxon>
    </lineage>
</organism>
<dbReference type="WBParaSite" id="TASK_0000218501-mRNA-1">
    <property type="protein sequence ID" value="TASK_0000218501-mRNA-1"/>
    <property type="gene ID" value="TASK_0000218501"/>
</dbReference>
<dbReference type="Gene3D" id="2.60.40.690">
    <property type="entry name" value="Alpha-macroglobulin, receptor-binding domain"/>
    <property type="match status" value="1"/>
</dbReference>
<reference evidence="2" key="1">
    <citation type="submission" date="2017-02" db="UniProtKB">
        <authorList>
            <consortium name="WormBaseParasite"/>
        </authorList>
    </citation>
    <scope>IDENTIFICATION</scope>
</reference>
<dbReference type="InterPro" id="IPR009048">
    <property type="entry name" value="A-macroglobulin_rcpt-bd"/>
</dbReference>
<dbReference type="InterPro" id="IPR036595">
    <property type="entry name" value="A-macroglobulin_rcpt-bd_sf"/>
</dbReference>
<proteinExistence type="predicted"/>
<evidence type="ECO:0000313" key="2">
    <source>
        <dbReference type="WBParaSite" id="TASK_0000218501-mRNA-1"/>
    </source>
</evidence>
<sequence length="142" mass="16259">LAVPLDLEFTASVASVVNSCLVEHESEGGAEDKRRSRPFCYEIPELTTERTCVEFNASRFYPVSNMTDHQICLAYEYYEPGRYNNSMYEVISLYTNTICSVCGSFQCPYCPDYNGVVLKEPSLRLILVILLLTLQHDRWAHE</sequence>
<dbReference type="SUPFAM" id="SSF49410">
    <property type="entry name" value="Alpha-macroglobulin receptor domain"/>
    <property type="match status" value="1"/>
</dbReference>
<dbReference type="AlphaFoldDB" id="A0A0R3VXP1"/>
<feature type="domain" description="Alpha-macroglobulin receptor-binding" evidence="1">
    <location>
        <begin position="45"/>
        <end position="89"/>
    </location>
</feature>